<feature type="region of interest" description="Disordered" evidence="1">
    <location>
        <begin position="27"/>
        <end position="52"/>
    </location>
</feature>
<feature type="signal peptide" evidence="2">
    <location>
        <begin position="1"/>
        <end position="26"/>
    </location>
</feature>
<dbReference type="AlphaFoldDB" id="A0A448DVQ5"/>
<keyword evidence="2" id="KW-0732">Signal</keyword>
<organism evidence="3 4">
    <name type="scientific">Pseudomonas fluorescens</name>
    <dbReference type="NCBI Taxonomy" id="294"/>
    <lineage>
        <taxon>Bacteria</taxon>
        <taxon>Pseudomonadati</taxon>
        <taxon>Pseudomonadota</taxon>
        <taxon>Gammaproteobacteria</taxon>
        <taxon>Pseudomonadales</taxon>
        <taxon>Pseudomonadaceae</taxon>
        <taxon>Pseudomonas</taxon>
    </lineage>
</organism>
<reference evidence="3 4" key="1">
    <citation type="submission" date="2018-12" db="EMBL/GenBank/DDBJ databases">
        <authorList>
            <consortium name="Pathogen Informatics"/>
        </authorList>
    </citation>
    <scope>NUCLEOTIDE SEQUENCE [LARGE SCALE GENOMIC DNA]</scope>
    <source>
        <strain evidence="3 4">NCTC9428</strain>
    </source>
</reference>
<dbReference type="Proteomes" id="UP000281909">
    <property type="component" value="Chromosome"/>
</dbReference>
<feature type="chain" id="PRO_5019542346" evidence="2">
    <location>
        <begin position="27"/>
        <end position="52"/>
    </location>
</feature>
<evidence type="ECO:0000256" key="1">
    <source>
        <dbReference type="SAM" id="MobiDB-lite"/>
    </source>
</evidence>
<gene>
    <name evidence="3" type="ORF">NCTC9428_02519</name>
</gene>
<evidence type="ECO:0000313" key="4">
    <source>
        <dbReference type="Proteomes" id="UP000281909"/>
    </source>
</evidence>
<protein>
    <submittedName>
        <fullName evidence="3">Uncharacterized protein</fullName>
    </submittedName>
</protein>
<dbReference type="RefSeq" id="WP_172604435.1">
    <property type="nucleotide sequence ID" value="NZ_LR134318.1"/>
</dbReference>
<evidence type="ECO:0000256" key="2">
    <source>
        <dbReference type="SAM" id="SignalP"/>
    </source>
</evidence>
<evidence type="ECO:0000313" key="3">
    <source>
        <dbReference type="EMBL" id="VEF10904.1"/>
    </source>
</evidence>
<sequence>MNNPTLKGALTALALALSLGISHGYAAETKPAKPPVDPIKQPNVDTDPDLQP</sequence>
<name>A0A448DVQ5_PSEFL</name>
<accession>A0A448DVQ5</accession>
<dbReference type="EMBL" id="LR134318">
    <property type="protein sequence ID" value="VEF10904.1"/>
    <property type="molecule type" value="Genomic_DNA"/>
</dbReference>
<proteinExistence type="predicted"/>